<evidence type="ECO:0000256" key="2">
    <source>
        <dbReference type="ARBA" id="ARBA00010977"/>
    </source>
</evidence>
<sequence length="740" mass="81833">MAEVEEDPNAFAFQEDDHRGAYIFTASHPAENQAASAPQPSKRRRVSGKKRKSNMPDATPVGEELSDSDNGSGLFVSLFSGSESKEAIELRRRTFEKGWGDLLEGRIQRVLREANQNTLDEVGSFMWDAEAKLTADGEGASISKKIPAGFIITGPNIASQDLLFEQLAETLSDAKRAARVVRLRSAGAPNLKAALKKIINDATASLSERSEDDDIAEVSVGEDGRKHLNYDLEGLYAFLKARESRRVIIAFEDSEAFDSGLLTDLIVLFHSWQGRIQFSLLFGIATSVDLFQARLLKSTAQVLYGAQFDVVQADSVLESVFRSAVAGSQALLRLGPSLLQNLLERQKDQVAGIHVFISSLKYAYMCHFYANPLSVLLADDGLLDRKLLQPEHIEAIRSLGSFREHVEASVEARQLNHAQSLLDDDEYLISQILQQRQKRLDYLTELLRSLHLLTTTGLRPGSFTDLYVSALVNGVDLLSEDFSNVFDSARKLGPGEIISLITSLLNAIQAGSPDLDLQGWESDADELVTALSGIQDKVETLVTRAKQSGQPLKSKYSAQGKILRTTVVAQKVQLSHDSATLTDEDKAFTKAIDDLTELLSTNIYCPPANSLFLHEAWLYNSKSPYRDVFVPRPGTTFERALSRPHDYLNCSCCAKVDGTLAATMPTASILYHMYLETGSLVNVSDLWSAYYALVGDESDMGLDERSALFRFYRALAELRLMGFVKQSKKKADHVAKLKWL</sequence>
<organism evidence="9 10">
    <name type="scientific">Apodospora peruviana</name>
    <dbReference type="NCBI Taxonomy" id="516989"/>
    <lineage>
        <taxon>Eukaryota</taxon>
        <taxon>Fungi</taxon>
        <taxon>Dikarya</taxon>
        <taxon>Ascomycota</taxon>
        <taxon>Pezizomycotina</taxon>
        <taxon>Sordariomycetes</taxon>
        <taxon>Sordariomycetidae</taxon>
        <taxon>Sordariales</taxon>
        <taxon>Lasiosphaeriaceae</taxon>
        <taxon>Apodospora</taxon>
    </lineage>
</organism>
<dbReference type="InterPro" id="IPR045667">
    <property type="entry name" value="ORC3_N"/>
</dbReference>
<evidence type="ECO:0000256" key="5">
    <source>
        <dbReference type="ARBA" id="ARBA00023242"/>
    </source>
</evidence>
<dbReference type="GO" id="GO:0003688">
    <property type="term" value="F:DNA replication origin binding"/>
    <property type="evidence" value="ECO:0007669"/>
    <property type="project" value="TreeGrafter"/>
</dbReference>
<comment type="similarity">
    <text evidence="2">Belongs to the ORC3 family.</text>
</comment>
<feature type="compositionally biased region" description="Basic residues" evidence="6">
    <location>
        <begin position="41"/>
        <end position="53"/>
    </location>
</feature>
<protein>
    <submittedName>
        <fullName evidence="9">Origin recognition complex subunit 3 N-terminus-domain-containing protein</fullName>
    </submittedName>
</protein>
<keyword evidence="5" id="KW-0539">Nucleus</keyword>
<reference evidence="9" key="2">
    <citation type="submission" date="2023-06" db="EMBL/GenBank/DDBJ databases">
        <authorList>
            <consortium name="Lawrence Berkeley National Laboratory"/>
            <person name="Haridas S."/>
            <person name="Hensen N."/>
            <person name="Bonometti L."/>
            <person name="Westerberg I."/>
            <person name="Brannstrom I.O."/>
            <person name="Guillou S."/>
            <person name="Cros-Aarteil S."/>
            <person name="Calhoun S."/>
            <person name="Kuo A."/>
            <person name="Mondo S."/>
            <person name="Pangilinan J."/>
            <person name="Riley R."/>
            <person name="Labutti K."/>
            <person name="Andreopoulos B."/>
            <person name="Lipzen A."/>
            <person name="Chen C."/>
            <person name="Yanf M."/>
            <person name="Daum C."/>
            <person name="Ng V."/>
            <person name="Clum A."/>
            <person name="Steindorff A."/>
            <person name="Ohm R."/>
            <person name="Martin F."/>
            <person name="Silar P."/>
            <person name="Natvig D."/>
            <person name="Lalanne C."/>
            <person name="Gautier V."/>
            <person name="Ament-Velasquez S.L."/>
            <person name="Kruys A."/>
            <person name="Hutchinson M.I."/>
            <person name="Powell A.J."/>
            <person name="Barry K."/>
            <person name="Miller A.N."/>
            <person name="Grigoriev I.V."/>
            <person name="Debuchy R."/>
            <person name="Gladieux P."/>
            <person name="Thoren M.H."/>
            <person name="Johannesson H."/>
        </authorList>
    </citation>
    <scope>NUCLEOTIDE SEQUENCE</scope>
    <source>
        <strain evidence="9">CBS 118394</strain>
    </source>
</reference>
<comment type="caution">
    <text evidence="9">The sequence shown here is derived from an EMBL/GenBank/DDBJ whole genome shotgun (WGS) entry which is preliminary data.</text>
</comment>
<dbReference type="PANTHER" id="PTHR12748:SF0">
    <property type="entry name" value="ORIGIN RECOGNITION COMPLEX SUBUNIT 3"/>
    <property type="match status" value="1"/>
</dbReference>
<dbReference type="AlphaFoldDB" id="A0AAE0MG20"/>
<dbReference type="EMBL" id="JAUEDM010000001">
    <property type="protein sequence ID" value="KAK3330393.1"/>
    <property type="molecule type" value="Genomic_DNA"/>
</dbReference>
<proteinExistence type="inferred from homology"/>
<evidence type="ECO:0000256" key="3">
    <source>
        <dbReference type="ARBA" id="ARBA00022705"/>
    </source>
</evidence>
<reference evidence="9" key="1">
    <citation type="journal article" date="2023" name="Mol. Phylogenet. Evol.">
        <title>Genome-scale phylogeny and comparative genomics of the fungal order Sordariales.</title>
        <authorList>
            <person name="Hensen N."/>
            <person name="Bonometti L."/>
            <person name="Westerberg I."/>
            <person name="Brannstrom I.O."/>
            <person name="Guillou S."/>
            <person name="Cros-Aarteil S."/>
            <person name="Calhoun S."/>
            <person name="Haridas S."/>
            <person name="Kuo A."/>
            <person name="Mondo S."/>
            <person name="Pangilinan J."/>
            <person name="Riley R."/>
            <person name="LaButti K."/>
            <person name="Andreopoulos B."/>
            <person name="Lipzen A."/>
            <person name="Chen C."/>
            <person name="Yan M."/>
            <person name="Daum C."/>
            <person name="Ng V."/>
            <person name="Clum A."/>
            <person name="Steindorff A."/>
            <person name="Ohm R.A."/>
            <person name="Martin F."/>
            <person name="Silar P."/>
            <person name="Natvig D.O."/>
            <person name="Lalanne C."/>
            <person name="Gautier V."/>
            <person name="Ament-Velasquez S.L."/>
            <person name="Kruys A."/>
            <person name="Hutchinson M.I."/>
            <person name="Powell A.J."/>
            <person name="Barry K."/>
            <person name="Miller A.N."/>
            <person name="Grigoriev I.V."/>
            <person name="Debuchy R."/>
            <person name="Gladieux P."/>
            <person name="Hiltunen Thoren M."/>
            <person name="Johannesson H."/>
        </authorList>
    </citation>
    <scope>NUCLEOTIDE SEQUENCE</scope>
    <source>
        <strain evidence="9">CBS 118394</strain>
    </source>
</reference>
<evidence type="ECO:0000256" key="4">
    <source>
        <dbReference type="ARBA" id="ARBA00023125"/>
    </source>
</evidence>
<evidence type="ECO:0000256" key="6">
    <source>
        <dbReference type="SAM" id="MobiDB-lite"/>
    </source>
</evidence>
<keyword evidence="4" id="KW-0238">DNA-binding</keyword>
<evidence type="ECO:0000259" key="7">
    <source>
        <dbReference type="Pfam" id="PF07034"/>
    </source>
</evidence>
<dbReference type="GO" id="GO:0031261">
    <property type="term" value="C:DNA replication preinitiation complex"/>
    <property type="evidence" value="ECO:0007669"/>
    <property type="project" value="TreeGrafter"/>
</dbReference>
<dbReference type="GO" id="GO:0005656">
    <property type="term" value="C:nuclear pre-replicative complex"/>
    <property type="evidence" value="ECO:0007669"/>
    <property type="project" value="TreeGrafter"/>
</dbReference>
<feature type="domain" description="Origin recognition complex subunit 3 winged helix C-terminal" evidence="8">
    <location>
        <begin position="636"/>
        <end position="739"/>
    </location>
</feature>
<evidence type="ECO:0000313" key="10">
    <source>
        <dbReference type="Proteomes" id="UP001283341"/>
    </source>
</evidence>
<dbReference type="GO" id="GO:0006270">
    <property type="term" value="P:DNA replication initiation"/>
    <property type="evidence" value="ECO:0007669"/>
    <property type="project" value="TreeGrafter"/>
</dbReference>
<evidence type="ECO:0000259" key="8">
    <source>
        <dbReference type="Pfam" id="PF18137"/>
    </source>
</evidence>
<dbReference type="InterPro" id="IPR040855">
    <property type="entry name" value="ORC_WH_C"/>
</dbReference>
<accession>A0AAE0MG20</accession>
<evidence type="ECO:0000313" key="9">
    <source>
        <dbReference type="EMBL" id="KAK3330393.1"/>
    </source>
</evidence>
<keyword evidence="3" id="KW-0235">DNA replication</keyword>
<dbReference type="Pfam" id="PF07034">
    <property type="entry name" value="ORC3_N"/>
    <property type="match status" value="1"/>
</dbReference>
<dbReference type="GO" id="GO:0005664">
    <property type="term" value="C:nuclear origin of replication recognition complex"/>
    <property type="evidence" value="ECO:0007669"/>
    <property type="project" value="InterPro"/>
</dbReference>
<evidence type="ECO:0000256" key="1">
    <source>
        <dbReference type="ARBA" id="ARBA00004123"/>
    </source>
</evidence>
<feature type="domain" description="Origin recognition complex subunit 3 N-terminal" evidence="7">
    <location>
        <begin position="66"/>
        <end position="376"/>
    </location>
</feature>
<dbReference type="Proteomes" id="UP001283341">
    <property type="component" value="Unassembled WGS sequence"/>
</dbReference>
<name>A0AAE0MG20_9PEZI</name>
<dbReference type="Pfam" id="PF18137">
    <property type="entry name" value="WHD_ORC"/>
    <property type="match status" value="1"/>
</dbReference>
<gene>
    <name evidence="9" type="ORF">B0H66DRAFT_60054</name>
</gene>
<dbReference type="PANTHER" id="PTHR12748">
    <property type="entry name" value="ORIGIN RECOGNITION COMPLEX SUBUNIT 3"/>
    <property type="match status" value="1"/>
</dbReference>
<feature type="region of interest" description="Disordered" evidence="6">
    <location>
        <begin position="1"/>
        <end position="69"/>
    </location>
</feature>
<dbReference type="CDD" id="cd20704">
    <property type="entry name" value="Orc3"/>
    <property type="match status" value="1"/>
</dbReference>
<dbReference type="InterPro" id="IPR020795">
    <property type="entry name" value="ORC3"/>
</dbReference>
<keyword evidence="10" id="KW-1185">Reference proteome</keyword>
<comment type="subcellular location">
    <subcellularLocation>
        <location evidence="1">Nucleus</location>
    </subcellularLocation>
</comment>